<keyword evidence="2" id="KW-1185">Reference proteome</keyword>
<dbReference type="InterPro" id="IPR010662">
    <property type="entry name" value="RBBP9/YdeN"/>
</dbReference>
<gene>
    <name evidence="1" type="ORF">NIDE3617</name>
</gene>
<organism evidence="1 2">
    <name type="scientific">Nitrospira defluvii</name>
    <dbReference type="NCBI Taxonomy" id="330214"/>
    <lineage>
        <taxon>Bacteria</taxon>
        <taxon>Pseudomonadati</taxon>
        <taxon>Nitrospirota</taxon>
        <taxon>Nitrospiria</taxon>
        <taxon>Nitrospirales</taxon>
        <taxon>Nitrospiraceae</taxon>
        <taxon>Nitrospira</taxon>
    </lineage>
</organism>
<reference evidence="1 2" key="1">
    <citation type="journal article" date="2010" name="Proc. Natl. Acad. Sci. U.S.A.">
        <title>A Nitrospira metagenome illuminates the physiology and evolution of globally important nitrite-oxidizing bacteria.</title>
        <authorList>
            <person name="Lucker S."/>
            <person name="Wagner M."/>
            <person name="Maixner F."/>
            <person name="Pelletier E."/>
            <person name="Koch H."/>
            <person name="Vacherie B."/>
            <person name="Rattei T."/>
            <person name="Sinninghe Damste J."/>
            <person name="Spieck E."/>
            <person name="Le Paslier D."/>
            <person name="Daims H."/>
        </authorList>
    </citation>
    <scope>NUCLEOTIDE SEQUENCE [LARGE SCALE GENOMIC DNA]</scope>
</reference>
<dbReference type="GO" id="GO:0016787">
    <property type="term" value="F:hydrolase activity"/>
    <property type="evidence" value="ECO:0007669"/>
    <property type="project" value="InterPro"/>
</dbReference>
<dbReference type="HOGENOM" id="CLU_088863_2_2_0"/>
<dbReference type="EMBL" id="FP929003">
    <property type="protein sequence ID" value="CBK43296.1"/>
    <property type="molecule type" value="Genomic_DNA"/>
</dbReference>
<sequence>MPRHNTTNNGVVALVVPGIGNSGPGHWQTLWEERHHGWPRVQQRDWDRPVCAEWLRGLDAAMARLSAPPVLIAHSMGCLLVAHWAKRTSLPVRAAFLVAVPDPAGPMFPPAAQGFQPVPSEKLRFPSLVVASSNDPFGSVAYAQRCAADWGSDFVEVGAVGHINADSGLGDWPAGLAVFDGFLKSL</sequence>
<dbReference type="Proteomes" id="UP000001660">
    <property type="component" value="Chromosome"/>
</dbReference>
<evidence type="ECO:0000313" key="2">
    <source>
        <dbReference type="Proteomes" id="UP000001660"/>
    </source>
</evidence>
<dbReference type="InterPro" id="IPR029058">
    <property type="entry name" value="AB_hydrolase_fold"/>
</dbReference>
<proteinExistence type="predicted"/>
<dbReference type="KEGG" id="nde:NIDE3617"/>
<accession>D8PJ59</accession>
<dbReference type="STRING" id="330214.NIDE3617"/>
<name>D8PJ59_9BACT</name>
<evidence type="ECO:0008006" key="3">
    <source>
        <dbReference type="Google" id="ProtNLM"/>
    </source>
</evidence>
<dbReference type="SUPFAM" id="SSF53474">
    <property type="entry name" value="alpha/beta-Hydrolases"/>
    <property type="match status" value="1"/>
</dbReference>
<protein>
    <recommendedName>
        <fullName evidence="3">Alpha/beta hydrolase</fullName>
    </recommendedName>
</protein>
<dbReference type="OrthoDB" id="9804993at2"/>
<dbReference type="AlphaFoldDB" id="D8PJ59"/>
<evidence type="ECO:0000313" key="1">
    <source>
        <dbReference type="EMBL" id="CBK43296.1"/>
    </source>
</evidence>
<dbReference type="eggNOG" id="COG3545">
    <property type="taxonomic scope" value="Bacteria"/>
</dbReference>
<dbReference type="Gene3D" id="3.40.50.1820">
    <property type="entry name" value="alpha/beta hydrolase"/>
    <property type="match status" value="1"/>
</dbReference>
<dbReference type="Pfam" id="PF06821">
    <property type="entry name" value="Ser_hydrolase"/>
    <property type="match status" value="1"/>
</dbReference>